<sequence length="132" mass="15190">MLREISLTMVGPEAACDLPSFVNNAALEYMEYMENGSDIHDFIKRLSQLHGIAPLSLTRIRIVFYEKFASVFDPQLESLWNEVDHAFEDPRLQNVKRVELVFWGPVDQNEVPTTLAPMLPSSYHRQILYCSS</sequence>
<dbReference type="Proteomes" id="UP001212997">
    <property type="component" value="Unassembled WGS sequence"/>
</dbReference>
<dbReference type="AlphaFoldDB" id="A0AAD5VBJ0"/>
<evidence type="ECO:0000313" key="2">
    <source>
        <dbReference type="Proteomes" id="UP001212997"/>
    </source>
</evidence>
<keyword evidence="2" id="KW-1185">Reference proteome</keyword>
<dbReference type="EMBL" id="JANAWD010000016">
    <property type="protein sequence ID" value="KAJ3491201.1"/>
    <property type="molecule type" value="Genomic_DNA"/>
</dbReference>
<protein>
    <submittedName>
        <fullName evidence="1">Uncharacterized protein</fullName>
    </submittedName>
</protein>
<proteinExistence type="predicted"/>
<comment type="caution">
    <text evidence="1">The sequence shown here is derived from an EMBL/GenBank/DDBJ whole genome shotgun (WGS) entry which is preliminary data.</text>
</comment>
<evidence type="ECO:0000313" key="1">
    <source>
        <dbReference type="EMBL" id="KAJ3491201.1"/>
    </source>
</evidence>
<accession>A0AAD5VBJ0</accession>
<name>A0AAD5VBJ0_9APHY</name>
<gene>
    <name evidence="1" type="ORF">NLI96_g872</name>
</gene>
<organism evidence="1 2">
    <name type="scientific">Meripilus lineatus</name>
    <dbReference type="NCBI Taxonomy" id="2056292"/>
    <lineage>
        <taxon>Eukaryota</taxon>
        <taxon>Fungi</taxon>
        <taxon>Dikarya</taxon>
        <taxon>Basidiomycota</taxon>
        <taxon>Agaricomycotina</taxon>
        <taxon>Agaricomycetes</taxon>
        <taxon>Polyporales</taxon>
        <taxon>Meripilaceae</taxon>
        <taxon>Meripilus</taxon>
    </lineage>
</organism>
<reference evidence="1" key="1">
    <citation type="submission" date="2022-07" db="EMBL/GenBank/DDBJ databases">
        <title>Genome Sequence of Physisporinus lineatus.</title>
        <authorList>
            <person name="Buettner E."/>
        </authorList>
    </citation>
    <scope>NUCLEOTIDE SEQUENCE</scope>
    <source>
        <strain evidence="1">VT162</strain>
    </source>
</reference>